<protein>
    <submittedName>
        <fullName evidence="1">Uncharacterized protein</fullName>
    </submittedName>
</protein>
<gene>
    <name evidence="1" type="ORF">F8M41_019329</name>
</gene>
<sequence>MIQRGYLYIRQHLYFQLPELVNADGVYEKLLKFLNREVFTGRFMILKELEIFNSQAVCTTGMNGVDVEISEPVNADGVDNEILKFLENTSLQSIPFNNLQIIKEIGKESGAIHPQAIYTSRFVSLKELMVINSLAVCTNGIINDDNIIVESQENTQIIESQEDNIPIERMNKIMLEIEKTKAASVRLSLCE</sequence>
<comment type="caution">
    <text evidence="1">The sequence shown here is derived from an EMBL/GenBank/DDBJ whole genome shotgun (WGS) entry which is preliminary data.</text>
</comment>
<dbReference type="EMBL" id="WTPW01000499">
    <property type="protein sequence ID" value="KAF0505210.1"/>
    <property type="molecule type" value="Genomic_DNA"/>
</dbReference>
<accession>A0A8H4AK70</accession>
<keyword evidence="2" id="KW-1185">Reference proteome</keyword>
<evidence type="ECO:0000313" key="2">
    <source>
        <dbReference type="Proteomes" id="UP000439903"/>
    </source>
</evidence>
<evidence type="ECO:0000313" key="1">
    <source>
        <dbReference type="EMBL" id="KAF0505210.1"/>
    </source>
</evidence>
<organism evidence="1 2">
    <name type="scientific">Gigaspora margarita</name>
    <dbReference type="NCBI Taxonomy" id="4874"/>
    <lineage>
        <taxon>Eukaryota</taxon>
        <taxon>Fungi</taxon>
        <taxon>Fungi incertae sedis</taxon>
        <taxon>Mucoromycota</taxon>
        <taxon>Glomeromycotina</taxon>
        <taxon>Glomeromycetes</taxon>
        <taxon>Diversisporales</taxon>
        <taxon>Gigasporaceae</taxon>
        <taxon>Gigaspora</taxon>
    </lineage>
</organism>
<proteinExistence type="predicted"/>
<dbReference type="Proteomes" id="UP000439903">
    <property type="component" value="Unassembled WGS sequence"/>
</dbReference>
<name>A0A8H4AK70_GIGMA</name>
<reference evidence="1 2" key="1">
    <citation type="journal article" date="2019" name="Environ. Microbiol.">
        <title>At the nexus of three kingdoms: the genome of the mycorrhizal fungus Gigaspora margarita provides insights into plant, endobacterial and fungal interactions.</title>
        <authorList>
            <person name="Venice F."/>
            <person name="Ghignone S."/>
            <person name="Salvioli di Fossalunga A."/>
            <person name="Amselem J."/>
            <person name="Novero M."/>
            <person name="Xianan X."/>
            <person name="Sedzielewska Toro K."/>
            <person name="Morin E."/>
            <person name="Lipzen A."/>
            <person name="Grigoriev I.V."/>
            <person name="Henrissat B."/>
            <person name="Martin F.M."/>
            <person name="Bonfante P."/>
        </authorList>
    </citation>
    <scope>NUCLEOTIDE SEQUENCE [LARGE SCALE GENOMIC DNA]</scope>
    <source>
        <strain evidence="1 2">BEG34</strain>
    </source>
</reference>
<dbReference type="AlphaFoldDB" id="A0A8H4AK70"/>